<dbReference type="PROSITE" id="PS50199">
    <property type="entry name" value="ZF_RANBP2_2"/>
    <property type="match status" value="1"/>
</dbReference>
<feature type="domain" description="RanBP2-type" evidence="4">
    <location>
        <begin position="72"/>
        <end position="102"/>
    </location>
</feature>
<evidence type="ECO:0000313" key="5">
    <source>
        <dbReference type="EMBL" id="PLW67071.1"/>
    </source>
</evidence>
<dbReference type="InterPro" id="IPR018551">
    <property type="entry name" value="DUF2007"/>
</dbReference>
<sequence>MKLVYTSDNRFLVGNARNLLEAQGFEVIMRNEHAVSAVGELPAFEAWPQLWVLEDKDYGPACAVLASALSDKDAPPWQCSACGEANDAAFDFCWQCRKDRPPEPVSPTD</sequence>
<dbReference type="AlphaFoldDB" id="A0A2N5WXV1"/>
<dbReference type="OrthoDB" id="9814654at2"/>
<keyword evidence="6" id="KW-1185">Reference proteome</keyword>
<dbReference type="GO" id="GO:0008270">
    <property type="term" value="F:zinc ion binding"/>
    <property type="evidence" value="ECO:0007669"/>
    <property type="project" value="UniProtKB-KW"/>
</dbReference>
<protein>
    <submittedName>
        <fullName evidence="5">DUF2007 domain-containing protein</fullName>
    </submittedName>
</protein>
<dbReference type="SUPFAM" id="SSF90209">
    <property type="entry name" value="Ran binding protein zinc finger-like"/>
    <property type="match status" value="1"/>
</dbReference>
<evidence type="ECO:0000256" key="2">
    <source>
        <dbReference type="ARBA" id="ARBA00022771"/>
    </source>
</evidence>
<evidence type="ECO:0000259" key="4">
    <source>
        <dbReference type="PROSITE" id="PS50199"/>
    </source>
</evidence>
<dbReference type="Proteomes" id="UP000235005">
    <property type="component" value="Unassembled WGS sequence"/>
</dbReference>
<dbReference type="InterPro" id="IPR055999">
    <property type="entry name" value="DUF7577"/>
</dbReference>
<keyword evidence="1" id="KW-0479">Metal-binding</keyword>
<accession>A0A2N5WXV1</accession>
<evidence type="ECO:0000256" key="3">
    <source>
        <dbReference type="ARBA" id="ARBA00022833"/>
    </source>
</evidence>
<keyword evidence="3" id="KW-0862">Zinc</keyword>
<dbReference type="EMBL" id="PKUS01000039">
    <property type="protein sequence ID" value="PLW67071.1"/>
    <property type="molecule type" value="Genomic_DNA"/>
</dbReference>
<proteinExistence type="predicted"/>
<dbReference type="Pfam" id="PF24463">
    <property type="entry name" value="DUF7577"/>
    <property type="match status" value="1"/>
</dbReference>
<evidence type="ECO:0000256" key="1">
    <source>
        <dbReference type="ARBA" id="ARBA00022723"/>
    </source>
</evidence>
<dbReference type="InterPro" id="IPR036443">
    <property type="entry name" value="Znf_RanBP2_sf"/>
</dbReference>
<gene>
    <name evidence="5" type="ORF">C0039_18815</name>
</gene>
<dbReference type="InterPro" id="IPR001876">
    <property type="entry name" value="Znf_RanBP2"/>
</dbReference>
<comment type="caution">
    <text evidence="5">The sequence shown here is derived from an EMBL/GenBank/DDBJ whole genome shotgun (WGS) entry which is preliminary data.</text>
</comment>
<organism evidence="5 6">
    <name type="scientific">Pseudohalioglobus lutimaris</name>
    <dbReference type="NCBI Taxonomy" id="1737061"/>
    <lineage>
        <taxon>Bacteria</taxon>
        <taxon>Pseudomonadati</taxon>
        <taxon>Pseudomonadota</taxon>
        <taxon>Gammaproteobacteria</taxon>
        <taxon>Cellvibrionales</taxon>
        <taxon>Halieaceae</taxon>
        <taxon>Pseudohalioglobus</taxon>
    </lineage>
</organism>
<dbReference type="Pfam" id="PF09413">
    <property type="entry name" value="DUF2007"/>
    <property type="match status" value="1"/>
</dbReference>
<keyword evidence="2" id="KW-0863">Zinc-finger</keyword>
<name>A0A2N5WXV1_9GAMM</name>
<dbReference type="PROSITE" id="PS01358">
    <property type="entry name" value="ZF_RANBP2_1"/>
    <property type="match status" value="1"/>
</dbReference>
<dbReference type="RefSeq" id="WP_075998943.1">
    <property type="nucleotide sequence ID" value="NZ_PKUS01000039.1"/>
</dbReference>
<reference evidence="5 6" key="1">
    <citation type="submission" date="2018-01" db="EMBL/GenBank/DDBJ databases">
        <title>The draft genome sequence of Halioglobus lutimaris HF004.</title>
        <authorList>
            <person name="Du Z.-J."/>
            <person name="Shi M.-J."/>
        </authorList>
    </citation>
    <scope>NUCLEOTIDE SEQUENCE [LARGE SCALE GENOMIC DNA]</scope>
    <source>
        <strain evidence="5 6">HF004</strain>
    </source>
</reference>
<evidence type="ECO:0000313" key="6">
    <source>
        <dbReference type="Proteomes" id="UP000235005"/>
    </source>
</evidence>